<evidence type="ECO:0000313" key="2">
    <source>
        <dbReference type="Proteomes" id="UP000313359"/>
    </source>
</evidence>
<protein>
    <submittedName>
        <fullName evidence="1">Uncharacterized protein</fullName>
    </submittedName>
</protein>
<gene>
    <name evidence="1" type="ORF">L227DRAFT_323641</name>
</gene>
<keyword evidence="2" id="KW-1185">Reference proteome</keyword>
<reference evidence="1" key="1">
    <citation type="journal article" date="2018" name="Genome Biol. Evol.">
        <title>Genomics and development of Lentinus tigrinus, a white-rot wood-decaying mushroom with dimorphic fruiting bodies.</title>
        <authorList>
            <person name="Wu B."/>
            <person name="Xu Z."/>
            <person name="Knudson A."/>
            <person name="Carlson A."/>
            <person name="Chen N."/>
            <person name="Kovaka S."/>
            <person name="LaButti K."/>
            <person name="Lipzen A."/>
            <person name="Pennachio C."/>
            <person name="Riley R."/>
            <person name="Schakwitz W."/>
            <person name="Umezawa K."/>
            <person name="Ohm R.A."/>
            <person name="Grigoriev I.V."/>
            <person name="Nagy L.G."/>
            <person name="Gibbons J."/>
            <person name="Hibbett D."/>
        </authorList>
    </citation>
    <scope>NUCLEOTIDE SEQUENCE [LARGE SCALE GENOMIC DNA]</scope>
    <source>
        <strain evidence="1">ALCF2SS1-6</strain>
    </source>
</reference>
<dbReference type="Proteomes" id="UP000313359">
    <property type="component" value="Unassembled WGS sequence"/>
</dbReference>
<name>A0A5C2SLV3_9APHY</name>
<sequence length="102" mass="11519">MEARGDGPGVSLSLEALWTRRRISRSLLLSLSVRRQLRLLFAAYVAPNCTASVHRLPRRRSLRLALALALALVSTSSVRRRFRSPRLELLDLAVLGPVRFDR</sequence>
<evidence type="ECO:0000313" key="1">
    <source>
        <dbReference type="EMBL" id="RPD64278.1"/>
    </source>
</evidence>
<dbReference type="EMBL" id="ML122254">
    <property type="protein sequence ID" value="RPD64278.1"/>
    <property type="molecule type" value="Genomic_DNA"/>
</dbReference>
<accession>A0A5C2SLV3</accession>
<dbReference type="AlphaFoldDB" id="A0A5C2SLV3"/>
<organism evidence="1 2">
    <name type="scientific">Lentinus tigrinus ALCF2SS1-6</name>
    <dbReference type="NCBI Taxonomy" id="1328759"/>
    <lineage>
        <taxon>Eukaryota</taxon>
        <taxon>Fungi</taxon>
        <taxon>Dikarya</taxon>
        <taxon>Basidiomycota</taxon>
        <taxon>Agaricomycotina</taxon>
        <taxon>Agaricomycetes</taxon>
        <taxon>Polyporales</taxon>
        <taxon>Polyporaceae</taxon>
        <taxon>Lentinus</taxon>
    </lineage>
</organism>
<proteinExistence type="predicted"/>